<reference evidence="1 2" key="1">
    <citation type="journal article" date="2015" name="Environ. Microbiol.">
        <title>Genome analyses suggest the presence of polyploidy and recent human-driven expansions in eight global populations of the honeybee pathogen Nosema ceranae.</title>
        <authorList>
            <person name="Pelin A."/>
            <person name="Selman M."/>
            <person name="Aris-Brosou S."/>
            <person name="Farinelli L."/>
            <person name="Corradi N."/>
        </authorList>
    </citation>
    <scope>NUCLEOTIDE SEQUENCE [LARGE SCALE GENOMIC DNA]</scope>
    <source>
        <strain evidence="1 2">PA08 1199</strain>
    </source>
</reference>
<gene>
    <name evidence="1" type="ORF">AAJ76_2370003</name>
</gene>
<sequence>DLLQGQFANPENIAFLQTSDHDISDYHMHNIRTNYINKPNNSLINTQFGCYNSLMTMNSETSSFLNSVYKNDNNVEDKRTKFKTSKVSNIQTNGSEKALKSKIKRNNDNFLFYYQFTANERKLFNWYKTNEYIMREFCKPIIKKKIPQFMKKLKIYPLSNDFKHKAILPLTSLSSFLETICGIYIKTKQKSMHDFIESLDLACDKFSLYDDILQKILIFNTHLDDFTSD</sequence>
<dbReference type="AlphaFoldDB" id="A0A0F9WKZ0"/>
<dbReference type="Proteomes" id="UP000034350">
    <property type="component" value="Unassembled WGS sequence"/>
</dbReference>
<dbReference type="GeneID" id="36319663"/>
<proteinExistence type="predicted"/>
<organism evidence="1 2">
    <name type="scientific">Vairimorpha ceranae</name>
    <dbReference type="NCBI Taxonomy" id="40302"/>
    <lineage>
        <taxon>Eukaryota</taxon>
        <taxon>Fungi</taxon>
        <taxon>Fungi incertae sedis</taxon>
        <taxon>Microsporidia</taxon>
        <taxon>Nosematidae</taxon>
        <taxon>Vairimorpha</taxon>
    </lineage>
</organism>
<feature type="non-terminal residue" evidence="1">
    <location>
        <position position="1"/>
    </location>
</feature>
<dbReference type="VEuPathDB" id="MicrosporidiaDB:NCER_102444"/>
<evidence type="ECO:0000313" key="2">
    <source>
        <dbReference type="Proteomes" id="UP000034350"/>
    </source>
</evidence>
<accession>A0A0F9WKZ0</accession>
<dbReference type="EMBL" id="JPQZ01000237">
    <property type="protein sequence ID" value="KKO73773.1"/>
    <property type="molecule type" value="Genomic_DNA"/>
</dbReference>
<comment type="caution">
    <text evidence="1">The sequence shown here is derived from an EMBL/GenBank/DDBJ whole genome shotgun (WGS) entry which is preliminary data.</text>
</comment>
<name>A0A0F9WKZ0_9MICR</name>
<protein>
    <submittedName>
        <fullName evidence="1">Uncharacterized protein</fullName>
    </submittedName>
</protein>
<evidence type="ECO:0000313" key="1">
    <source>
        <dbReference type="EMBL" id="KKO73773.1"/>
    </source>
</evidence>
<dbReference type="VEuPathDB" id="MicrosporidiaDB:AAJ76_2370003"/>
<keyword evidence="2" id="KW-1185">Reference proteome</keyword>
<dbReference type="RefSeq" id="XP_024329515.1">
    <property type="nucleotide sequence ID" value="XM_024474736.1"/>
</dbReference>